<reference evidence="5" key="1">
    <citation type="submission" date="2022-11" db="EMBL/GenBank/DDBJ databases">
        <authorList>
            <person name="Kikuchi T."/>
        </authorList>
    </citation>
    <scope>NUCLEOTIDE SEQUENCE</scope>
    <source>
        <strain evidence="5">PS1010</strain>
    </source>
</reference>
<keyword evidence="2" id="KW-1133">Transmembrane helix</keyword>
<dbReference type="AlphaFoldDB" id="A0A9P1N371"/>
<proteinExistence type="predicted"/>
<dbReference type="Pfam" id="PF25301">
    <property type="entry name" value="CUT_C"/>
    <property type="match status" value="1"/>
</dbReference>
<gene>
    <name evidence="5" type="ORF">CAMP_LOCUS10846</name>
</gene>
<evidence type="ECO:0000256" key="1">
    <source>
        <dbReference type="SAM" id="MobiDB-lite"/>
    </source>
</evidence>
<dbReference type="InterPro" id="IPR001507">
    <property type="entry name" value="ZP_dom"/>
</dbReference>
<dbReference type="Pfam" id="PF25057">
    <property type="entry name" value="CUT_N"/>
    <property type="match status" value="1"/>
</dbReference>
<dbReference type="PANTHER" id="PTHR46560:SF12">
    <property type="entry name" value="ZP DOMAIN-CONTAINING PROTEIN"/>
    <property type="match status" value="1"/>
</dbReference>
<feature type="region of interest" description="Disordered" evidence="1">
    <location>
        <begin position="338"/>
        <end position="390"/>
    </location>
</feature>
<keyword evidence="2" id="KW-0472">Membrane</keyword>
<evidence type="ECO:0000313" key="5">
    <source>
        <dbReference type="EMBL" id="CAI5448209.1"/>
    </source>
</evidence>
<organism evidence="5 6">
    <name type="scientific">Caenorhabditis angaria</name>
    <dbReference type="NCBI Taxonomy" id="860376"/>
    <lineage>
        <taxon>Eukaryota</taxon>
        <taxon>Metazoa</taxon>
        <taxon>Ecdysozoa</taxon>
        <taxon>Nematoda</taxon>
        <taxon>Chromadorea</taxon>
        <taxon>Rhabditida</taxon>
        <taxon>Rhabditina</taxon>
        <taxon>Rhabditomorpha</taxon>
        <taxon>Rhabditoidea</taxon>
        <taxon>Rhabditidae</taxon>
        <taxon>Peloderinae</taxon>
        <taxon>Caenorhabditis</taxon>
    </lineage>
</organism>
<keyword evidence="6" id="KW-1185">Reference proteome</keyword>
<dbReference type="Proteomes" id="UP001152747">
    <property type="component" value="Unassembled WGS sequence"/>
</dbReference>
<name>A0A9P1N371_9PELO</name>
<feature type="domain" description="ZP" evidence="4">
    <location>
        <begin position="35"/>
        <end position="540"/>
    </location>
</feature>
<keyword evidence="3" id="KW-0732">Signal</keyword>
<evidence type="ECO:0000256" key="2">
    <source>
        <dbReference type="SAM" id="Phobius"/>
    </source>
</evidence>
<protein>
    <recommendedName>
        <fullName evidence="4">ZP domain-containing protein</fullName>
    </recommendedName>
</protein>
<keyword evidence="2" id="KW-0812">Transmembrane</keyword>
<accession>A0A9P1N371</accession>
<feature type="transmembrane region" description="Helical" evidence="2">
    <location>
        <begin position="590"/>
        <end position="611"/>
    </location>
</feature>
<feature type="compositionally biased region" description="Polar residues" evidence="1">
    <location>
        <begin position="370"/>
        <end position="379"/>
    </location>
</feature>
<dbReference type="PROSITE" id="PS51034">
    <property type="entry name" value="ZP_2"/>
    <property type="match status" value="1"/>
</dbReference>
<dbReference type="EMBL" id="CANHGI010000004">
    <property type="protein sequence ID" value="CAI5448209.1"/>
    <property type="molecule type" value="Genomic_DNA"/>
</dbReference>
<evidence type="ECO:0000259" key="4">
    <source>
        <dbReference type="PROSITE" id="PS51034"/>
    </source>
</evidence>
<feature type="signal peptide" evidence="3">
    <location>
        <begin position="1"/>
        <end position="19"/>
    </location>
</feature>
<evidence type="ECO:0000313" key="6">
    <source>
        <dbReference type="Proteomes" id="UP001152747"/>
    </source>
</evidence>
<feature type="compositionally biased region" description="Polar residues" evidence="1">
    <location>
        <begin position="348"/>
        <end position="358"/>
    </location>
</feature>
<dbReference type="InterPro" id="IPR056953">
    <property type="entry name" value="CUT_N"/>
</dbReference>
<dbReference type="SMART" id="SM00241">
    <property type="entry name" value="ZP"/>
    <property type="match status" value="1"/>
</dbReference>
<dbReference type="Gene3D" id="2.60.40.4100">
    <property type="entry name" value="Zona pellucida, ZP-C domain"/>
    <property type="match status" value="1"/>
</dbReference>
<feature type="chain" id="PRO_5040155296" description="ZP domain-containing protein" evidence="3">
    <location>
        <begin position="20"/>
        <end position="627"/>
    </location>
</feature>
<dbReference type="InterPro" id="IPR057475">
    <property type="entry name" value="CUT_C"/>
</dbReference>
<feature type="region of interest" description="Disordered" evidence="1">
    <location>
        <begin position="146"/>
        <end position="174"/>
    </location>
</feature>
<dbReference type="PANTHER" id="PTHR46560">
    <property type="entry name" value="CYPHER, ISOFORM B"/>
    <property type="match status" value="1"/>
</dbReference>
<sequence>MKFFFSKIIFLLLFLKAHGQYVQPQYAEIRAVSAMCSSDGITASIDFDKPFTGKIYSLNYATVGDCLYYNNIDRDTVLFSIPAHICGTKLQRTTRNNIDQMENRVYVQMDKDTQTSADKQFSFVCKLTDSQGLQNVTSAAAKDDSNTVKDSYSDVPPIRPVASSVSTKMHSPMMSPIKPTEVRQISAFSKDAHIFGNWPIPGSKPYEASMQPVSTYPLAPISPEVHQSTSTIHPPIMAHDSHPQVAGAQGEYVTRPISTPFMRSPILARTFTTAPPVTAFTLFPPGFTLLPTIPPPTTSPSPIIPNIHFKQGVGVPFVPGPAQKTEKIVDADHWNDPNAYATPPQPNIGGNSNQNPTTKFYKEEPPTASAPFSSDSKINVDTPKPSDQHHISPITTSVLKTHQDSFVEPEVTLEIQRGEGPFAPPVTTPIKIGDNISLVIKAKSYLNDSDDFDMFAHSCFATDGKGDTKVQMIDENGCVIRREFASELRRVKDPDNMMFYYMMIKAFKFPGPDDVYFSCTIEFTPMTKAPRICSKLRRRRQLFNGTSSELRLFDSVNVKLLDDNDNTEIQDPENLKISDGSSNCELKEEIYLTIIVILMISTTISLISNIFQFSRNIKTSRVNSNNY</sequence>
<evidence type="ECO:0000256" key="3">
    <source>
        <dbReference type="SAM" id="SignalP"/>
    </source>
</evidence>
<dbReference type="OrthoDB" id="10068552at2759"/>
<comment type="caution">
    <text evidence="5">The sequence shown here is derived from an EMBL/GenBank/DDBJ whole genome shotgun (WGS) entry which is preliminary data.</text>
</comment>
<dbReference type="InterPro" id="IPR042235">
    <property type="entry name" value="ZP-C_dom"/>
</dbReference>